<gene>
    <name evidence="3" type="ORF">GCM10008938_15790</name>
</gene>
<dbReference type="EMBL" id="BMOD01000004">
    <property type="protein sequence ID" value="GGJ30556.1"/>
    <property type="molecule type" value="Genomic_DNA"/>
</dbReference>
<dbReference type="Pfam" id="PF01266">
    <property type="entry name" value="DAO"/>
    <property type="match status" value="1"/>
</dbReference>
<keyword evidence="4" id="KW-1185">Reference proteome</keyword>
<dbReference type="PANTHER" id="PTHR13847:SF289">
    <property type="entry name" value="GLYCINE OXIDASE"/>
    <property type="match status" value="1"/>
</dbReference>
<dbReference type="Gene3D" id="3.30.9.10">
    <property type="entry name" value="D-Amino Acid Oxidase, subunit A, domain 2"/>
    <property type="match status" value="1"/>
</dbReference>
<evidence type="ECO:0000313" key="3">
    <source>
        <dbReference type="EMBL" id="GGJ30556.1"/>
    </source>
</evidence>
<dbReference type="InterPro" id="IPR006076">
    <property type="entry name" value="FAD-dep_OxRdtase"/>
</dbReference>
<keyword evidence="1" id="KW-0560">Oxidoreductase</keyword>
<feature type="domain" description="FAD dependent oxidoreductase" evidence="2">
    <location>
        <begin position="5"/>
        <end position="306"/>
    </location>
</feature>
<dbReference type="PANTHER" id="PTHR13847">
    <property type="entry name" value="SARCOSINE DEHYDROGENASE-RELATED"/>
    <property type="match status" value="1"/>
</dbReference>
<evidence type="ECO:0000313" key="4">
    <source>
        <dbReference type="Proteomes" id="UP000632222"/>
    </source>
</evidence>
<accession>A0ABQ2CXF8</accession>
<evidence type="ECO:0000259" key="2">
    <source>
        <dbReference type="Pfam" id="PF01266"/>
    </source>
</evidence>
<sequence length="319" mass="34354">MKPLIVVGGGIAGSSLAYFAARAGIQTILIDAGKHTASDVPSALINPVRGQNGHVVEGGLEGAQFTFALLDELQKQGFEVPHSRAGVYRPVPDEKTFLKWVKNLPEGYPHEWLDRAPLQTNLQDHWHKVLFLPVGGWVDGKAFCTALQEASKAQILRQTAVSIRPDGVVLQDQTFLQGTVVFCGGSHGATLAGFAGTHRRGSLLLLNDTLSPLPVSFGIYATPSRKGGVLGSTFETPSTECRPYGLPLSSLSWLMEKARLTFKTLQPDLSGVWTGVRYSGATLPEDLLTLTALGSKGFLLGPKLARDRVEQTLIPLLHQ</sequence>
<name>A0ABQ2CXF8_9DEIO</name>
<protein>
    <submittedName>
        <fullName evidence="3">Oxidoreductase</fullName>
    </submittedName>
</protein>
<proteinExistence type="predicted"/>
<organism evidence="3 4">
    <name type="scientific">Deinococcus roseus</name>
    <dbReference type="NCBI Taxonomy" id="392414"/>
    <lineage>
        <taxon>Bacteria</taxon>
        <taxon>Thermotogati</taxon>
        <taxon>Deinococcota</taxon>
        <taxon>Deinococci</taxon>
        <taxon>Deinococcales</taxon>
        <taxon>Deinococcaceae</taxon>
        <taxon>Deinococcus</taxon>
    </lineage>
</organism>
<dbReference type="InterPro" id="IPR036188">
    <property type="entry name" value="FAD/NAD-bd_sf"/>
</dbReference>
<evidence type="ECO:0000256" key="1">
    <source>
        <dbReference type="ARBA" id="ARBA00023002"/>
    </source>
</evidence>
<comment type="caution">
    <text evidence="3">The sequence shown here is derived from an EMBL/GenBank/DDBJ whole genome shotgun (WGS) entry which is preliminary data.</text>
</comment>
<dbReference type="SUPFAM" id="SSF51905">
    <property type="entry name" value="FAD/NAD(P)-binding domain"/>
    <property type="match status" value="1"/>
</dbReference>
<dbReference type="Proteomes" id="UP000632222">
    <property type="component" value="Unassembled WGS sequence"/>
</dbReference>
<dbReference type="Gene3D" id="3.50.50.60">
    <property type="entry name" value="FAD/NAD(P)-binding domain"/>
    <property type="match status" value="1"/>
</dbReference>
<reference evidence="4" key="1">
    <citation type="journal article" date="2019" name="Int. J. Syst. Evol. Microbiol.">
        <title>The Global Catalogue of Microorganisms (GCM) 10K type strain sequencing project: providing services to taxonomists for standard genome sequencing and annotation.</title>
        <authorList>
            <consortium name="The Broad Institute Genomics Platform"/>
            <consortium name="The Broad Institute Genome Sequencing Center for Infectious Disease"/>
            <person name="Wu L."/>
            <person name="Ma J."/>
        </authorList>
    </citation>
    <scope>NUCLEOTIDE SEQUENCE [LARGE SCALE GENOMIC DNA]</scope>
    <source>
        <strain evidence="4">JCM 14370</strain>
    </source>
</reference>
<dbReference type="RefSeq" id="WP_189002115.1">
    <property type="nucleotide sequence ID" value="NZ_BMOD01000004.1"/>
</dbReference>